<protein>
    <submittedName>
        <fullName evidence="1">Uncharacterized protein</fullName>
    </submittedName>
</protein>
<sequence>MACRSVEHAKDSHSCPLLQATFDEVIMNVSMADLGYIQFKTNTKIQEIFKNFSFSLHPVLNCYANAKDVEEQFYHRLAVSFSTSHLCPHCQKHQLNGPELEISKVRFSESLKKLNSRASEWVLWVLGIQN</sequence>
<dbReference type="EMBL" id="JAHDVG010000474">
    <property type="protein sequence ID" value="KAH1177961.1"/>
    <property type="molecule type" value="Genomic_DNA"/>
</dbReference>
<proteinExistence type="predicted"/>
<gene>
    <name evidence="1" type="ORF">KIL84_011663</name>
</gene>
<keyword evidence="2" id="KW-1185">Reference proteome</keyword>
<comment type="caution">
    <text evidence="1">The sequence shown here is derived from an EMBL/GenBank/DDBJ whole genome shotgun (WGS) entry which is preliminary data.</text>
</comment>
<evidence type="ECO:0000313" key="2">
    <source>
        <dbReference type="Proteomes" id="UP000827986"/>
    </source>
</evidence>
<accession>A0A9D4B2I3</accession>
<organism evidence="1 2">
    <name type="scientific">Mauremys mutica</name>
    <name type="common">yellowpond turtle</name>
    <dbReference type="NCBI Taxonomy" id="74926"/>
    <lineage>
        <taxon>Eukaryota</taxon>
        <taxon>Metazoa</taxon>
        <taxon>Chordata</taxon>
        <taxon>Craniata</taxon>
        <taxon>Vertebrata</taxon>
        <taxon>Euteleostomi</taxon>
        <taxon>Archelosauria</taxon>
        <taxon>Testudinata</taxon>
        <taxon>Testudines</taxon>
        <taxon>Cryptodira</taxon>
        <taxon>Durocryptodira</taxon>
        <taxon>Testudinoidea</taxon>
        <taxon>Geoemydidae</taxon>
        <taxon>Geoemydinae</taxon>
        <taxon>Mauremys</taxon>
    </lineage>
</organism>
<name>A0A9D4B2I3_9SAUR</name>
<evidence type="ECO:0000313" key="1">
    <source>
        <dbReference type="EMBL" id="KAH1177961.1"/>
    </source>
</evidence>
<reference evidence="1" key="1">
    <citation type="submission" date="2021-09" db="EMBL/GenBank/DDBJ databases">
        <title>The genome of Mauremys mutica provides insights into the evolution of semi-aquatic lifestyle.</title>
        <authorList>
            <person name="Gong S."/>
            <person name="Gao Y."/>
        </authorList>
    </citation>
    <scope>NUCLEOTIDE SEQUENCE</scope>
    <source>
        <strain evidence="1">MM-2020</strain>
        <tissue evidence="1">Muscle</tissue>
    </source>
</reference>
<dbReference type="Proteomes" id="UP000827986">
    <property type="component" value="Unassembled WGS sequence"/>
</dbReference>
<dbReference type="AlphaFoldDB" id="A0A9D4B2I3"/>